<protein>
    <submittedName>
        <fullName evidence="2">RuvA</fullName>
        <ecNumber evidence="2">3.6.4.12</ecNumber>
    </submittedName>
</protein>
<dbReference type="EC" id="3.6.4.12" evidence="2"/>
<feature type="compositionally biased region" description="Basic residues" evidence="1">
    <location>
        <begin position="112"/>
        <end position="186"/>
    </location>
</feature>
<dbReference type="GO" id="GO:0003678">
    <property type="term" value="F:DNA helicase activity"/>
    <property type="evidence" value="ECO:0007669"/>
    <property type="project" value="UniProtKB-EC"/>
</dbReference>
<feature type="region of interest" description="Disordered" evidence="1">
    <location>
        <begin position="1"/>
        <end position="198"/>
    </location>
</feature>
<gene>
    <name evidence="2" type="ORF">AVDCRST_MAG09-2077</name>
</gene>
<proteinExistence type="predicted"/>
<evidence type="ECO:0000256" key="1">
    <source>
        <dbReference type="SAM" id="MobiDB-lite"/>
    </source>
</evidence>
<organism evidence="2">
    <name type="scientific">uncultured Sphingomonas sp</name>
    <dbReference type="NCBI Taxonomy" id="158754"/>
    <lineage>
        <taxon>Bacteria</taxon>
        <taxon>Pseudomonadati</taxon>
        <taxon>Pseudomonadota</taxon>
        <taxon>Alphaproteobacteria</taxon>
        <taxon>Sphingomonadales</taxon>
        <taxon>Sphingomonadaceae</taxon>
        <taxon>Sphingomonas</taxon>
        <taxon>environmental samples</taxon>
    </lineage>
</organism>
<accession>A0A6J4TD46</accession>
<feature type="compositionally biased region" description="Low complexity" evidence="1">
    <location>
        <begin position="187"/>
        <end position="198"/>
    </location>
</feature>
<dbReference type="GO" id="GO:0016787">
    <property type="term" value="F:hydrolase activity"/>
    <property type="evidence" value="ECO:0007669"/>
    <property type="project" value="UniProtKB-KW"/>
</dbReference>
<name>A0A6J4TD46_9SPHN</name>
<keyword evidence="2" id="KW-0378">Hydrolase</keyword>
<sequence length="198" mass="23549">DRPSRRNPRRNRRRHRRGRRERRRLPRAGVRQDPRLARPGRWFGHPADRAPGPRGQHDPVRLRLGRRARGLSPAHQRPGRRRPAGARHPLHPLARRARPRRVGRRQGDGRPRERRRPQARGTHHHGAAGQARRPRPRRRSRHRSPAGRRRPGRPFRPRQPRLQARRSHRRRRRGQRRTRPRRHPRRAGAACAEEGGEV</sequence>
<dbReference type="EMBL" id="CADCVZ010000054">
    <property type="protein sequence ID" value="CAA9519151.1"/>
    <property type="molecule type" value="Genomic_DNA"/>
</dbReference>
<reference evidence="2" key="1">
    <citation type="submission" date="2020-02" db="EMBL/GenBank/DDBJ databases">
        <authorList>
            <person name="Meier V. D."/>
        </authorList>
    </citation>
    <scope>NUCLEOTIDE SEQUENCE</scope>
    <source>
        <strain evidence="2">AVDCRST_MAG09</strain>
    </source>
</reference>
<dbReference type="AlphaFoldDB" id="A0A6J4TD46"/>
<feature type="non-terminal residue" evidence="2">
    <location>
        <position position="1"/>
    </location>
</feature>
<feature type="compositionally biased region" description="Basic residues" evidence="1">
    <location>
        <begin position="77"/>
        <end position="104"/>
    </location>
</feature>
<feature type="compositionally biased region" description="Basic residues" evidence="1">
    <location>
        <begin position="1"/>
        <end position="26"/>
    </location>
</feature>
<feature type="non-terminal residue" evidence="2">
    <location>
        <position position="198"/>
    </location>
</feature>
<evidence type="ECO:0000313" key="2">
    <source>
        <dbReference type="EMBL" id="CAA9519151.1"/>
    </source>
</evidence>